<proteinExistence type="predicted"/>
<evidence type="ECO:0000313" key="1">
    <source>
        <dbReference type="EMBL" id="KAL1563322.1"/>
    </source>
</evidence>
<dbReference type="EMBL" id="JBEAFC010000003">
    <property type="protein sequence ID" value="KAL1563322.1"/>
    <property type="molecule type" value="Genomic_DNA"/>
</dbReference>
<gene>
    <name evidence="1" type="ORF">AAHA92_05804</name>
</gene>
<keyword evidence="2" id="KW-1185">Reference proteome</keyword>
<dbReference type="AlphaFoldDB" id="A0ABD1I4H8"/>
<accession>A0ABD1I4H8</accession>
<evidence type="ECO:0008006" key="3">
    <source>
        <dbReference type="Google" id="ProtNLM"/>
    </source>
</evidence>
<protein>
    <recommendedName>
        <fullName evidence="3">Zinc finger GRF-type domain-containing protein</fullName>
    </recommendedName>
</protein>
<evidence type="ECO:0000313" key="2">
    <source>
        <dbReference type="Proteomes" id="UP001567538"/>
    </source>
</evidence>
<dbReference type="Proteomes" id="UP001567538">
    <property type="component" value="Unassembled WGS sequence"/>
</dbReference>
<reference evidence="1 2" key="1">
    <citation type="submission" date="2024-06" db="EMBL/GenBank/DDBJ databases">
        <title>A chromosome level genome sequence of Diviner's sage (Salvia divinorum).</title>
        <authorList>
            <person name="Ford S.A."/>
            <person name="Ro D.-K."/>
            <person name="Ness R.W."/>
            <person name="Phillips M.A."/>
        </authorList>
    </citation>
    <scope>NUCLEOTIDE SEQUENCE [LARGE SCALE GENOMIC DNA]</scope>
    <source>
        <strain evidence="1">SAF-2024a</strain>
        <tissue evidence="1">Leaf</tissue>
    </source>
</reference>
<comment type="caution">
    <text evidence="1">The sequence shown here is derived from an EMBL/GenBank/DDBJ whole genome shotgun (WGS) entry which is preliminary data.</text>
</comment>
<sequence>MELRCAGKSAMNAGRYYYKCPANAKHPGSFMWSDEYHVKSAFRVSTPEHGKGNQTHVVRHAVHNRESNWPTGCNCCCGTKARTAITTQVMICFMGACCSSLVF</sequence>
<organism evidence="1 2">
    <name type="scientific">Salvia divinorum</name>
    <name type="common">Maria pastora</name>
    <name type="synonym">Diviner's sage</name>
    <dbReference type="NCBI Taxonomy" id="28513"/>
    <lineage>
        <taxon>Eukaryota</taxon>
        <taxon>Viridiplantae</taxon>
        <taxon>Streptophyta</taxon>
        <taxon>Embryophyta</taxon>
        <taxon>Tracheophyta</taxon>
        <taxon>Spermatophyta</taxon>
        <taxon>Magnoliopsida</taxon>
        <taxon>eudicotyledons</taxon>
        <taxon>Gunneridae</taxon>
        <taxon>Pentapetalae</taxon>
        <taxon>asterids</taxon>
        <taxon>lamiids</taxon>
        <taxon>Lamiales</taxon>
        <taxon>Lamiaceae</taxon>
        <taxon>Nepetoideae</taxon>
        <taxon>Mentheae</taxon>
        <taxon>Salviinae</taxon>
        <taxon>Salvia</taxon>
        <taxon>Salvia subgen. Calosphace</taxon>
    </lineage>
</organism>
<name>A0ABD1I4H8_SALDI</name>